<evidence type="ECO:0000256" key="1">
    <source>
        <dbReference type="SAM" id="MobiDB-lite"/>
    </source>
</evidence>
<comment type="caution">
    <text evidence="3">The sequence shown here is derived from an EMBL/GenBank/DDBJ whole genome shotgun (WGS) entry which is preliminary data.</text>
</comment>
<gene>
    <name evidence="3" type="ORF">BDV95DRAFT_221441</name>
</gene>
<name>A0A7C8IMV2_9PLEO</name>
<organism evidence="3 4">
    <name type="scientific">Massariosphaeria phaeospora</name>
    <dbReference type="NCBI Taxonomy" id="100035"/>
    <lineage>
        <taxon>Eukaryota</taxon>
        <taxon>Fungi</taxon>
        <taxon>Dikarya</taxon>
        <taxon>Ascomycota</taxon>
        <taxon>Pezizomycotina</taxon>
        <taxon>Dothideomycetes</taxon>
        <taxon>Pleosporomycetidae</taxon>
        <taxon>Pleosporales</taxon>
        <taxon>Pleosporales incertae sedis</taxon>
        <taxon>Massariosphaeria</taxon>
    </lineage>
</organism>
<dbReference type="AlphaFoldDB" id="A0A7C8IMV2"/>
<dbReference type="EMBL" id="JAADJZ010000003">
    <property type="protein sequence ID" value="KAF2876287.1"/>
    <property type="molecule type" value="Genomic_DNA"/>
</dbReference>
<evidence type="ECO:0000313" key="3">
    <source>
        <dbReference type="EMBL" id="KAF2876287.1"/>
    </source>
</evidence>
<dbReference type="Proteomes" id="UP000481861">
    <property type="component" value="Unassembled WGS sequence"/>
</dbReference>
<protein>
    <recommendedName>
        <fullName evidence="5">Secreted protein</fullName>
    </recommendedName>
</protein>
<feature type="compositionally biased region" description="Polar residues" evidence="1">
    <location>
        <begin position="71"/>
        <end position="104"/>
    </location>
</feature>
<evidence type="ECO:0008006" key="5">
    <source>
        <dbReference type="Google" id="ProtNLM"/>
    </source>
</evidence>
<feature type="chain" id="PRO_5028927075" description="Secreted protein" evidence="2">
    <location>
        <begin position="19"/>
        <end position="188"/>
    </location>
</feature>
<keyword evidence="2" id="KW-0732">Signal</keyword>
<accession>A0A7C8IMV2</accession>
<proteinExistence type="predicted"/>
<evidence type="ECO:0000256" key="2">
    <source>
        <dbReference type="SAM" id="SignalP"/>
    </source>
</evidence>
<reference evidence="3 4" key="1">
    <citation type="submission" date="2020-01" db="EMBL/GenBank/DDBJ databases">
        <authorList>
            <consortium name="DOE Joint Genome Institute"/>
            <person name="Haridas S."/>
            <person name="Albert R."/>
            <person name="Binder M."/>
            <person name="Bloem J."/>
            <person name="Labutti K."/>
            <person name="Salamov A."/>
            <person name="Andreopoulos B."/>
            <person name="Baker S.E."/>
            <person name="Barry K."/>
            <person name="Bills G."/>
            <person name="Bluhm B.H."/>
            <person name="Cannon C."/>
            <person name="Castanera R."/>
            <person name="Culley D.E."/>
            <person name="Daum C."/>
            <person name="Ezra D."/>
            <person name="Gonzalez J.B."/>
            <person name="Henrissat B."/>
            <person name="Kuo A."/>
            <person name="Liang C."/>
            <person name="Lipzen A."/>
            <person name="Lutzoni F."/>
            <person name="Magnuson J."/>
            <person name="Mondo S."/>
            <person name="Nolan M."/>
            <person name="Ohm R."/>
            <person name="Pangilinan J."/>
            <person name="Park H.-J.H."/>
            <person name="Ramirez L."/>
            <person name="Alfaro M."/>
            <person name="Sun H."/>
            <person name="Tritt A."/>
            <person name="Yoshinaga Y."/>
            <person name="Zwiers L.-H.L."/>
            <person name="Turgeon B.G."/>
            <person name="Goodwin S.B."/>
            <person name="Spatafora J.W."/>
            <person name="Crous P.W."/>
            <person name="Grigoriev I.V."/>
        </authorList>
    </citation>
    <scope>NUCLEOTIDE SEQUENCE [LARGE SCALE GENOMIC DNA]</scope>
    <source>
        <strain evidence="3 4">CBS 611.86</strain>
    </source>
</reference>
<feature type="region of interest" description="Disordered" evidence="1">
    <location>
        <begin position="69"/>
        <end position="131"/>
    </location>
</feature>
<evidence type="ECO:0000313" key="4">
    <source>
        <dbReference type="Proteomes" id="UP000481861"/>
    </source>
</evidence>
<sequence length="188" mass="20096">MRWPFARLLASAIAATAAAPFAARPALFLSCAWPTAPVAPRRAALTDTDTDPRGRLPRRPSAALLRRAVTSDVQNSPSLEPPSQSHSPSYITTTGAPSAASSLCPNRRRPPSPPADALETACTRPTLPPARNSFHASIERARTHAHGTTPLCPSPNPVDDHPLFRHSWYVFLHGSAETGPSSFVSAPW</sequence>
<keyword evidence="4" id="KW-1185">Reference proteome</keyword>
<feature type="signal peptide" evidence="2">
    <location>
        <begin position="1"/>
        <end position="18"/>
    </location>
</feature>